<name>A0A133URA9_9EURY</name>
<dbReference type="AlphaFoldDB" id="A0A133URA9"/>
<keyword evidence="2" id="KW-1185">Reference proteome</keyword>
<protein>
    <submittedName>
        <fullName evidence="1">Uncharacterized protein</fullName>
    </submittedName>
</protein>
<proteinExistence type="predicted"/>
<evidence type="ECO:0000313" key="1">
    <source>
        <dbReference type="EMBL" id="KXA96646.1"/>
    </source>
</evidence>
<evidence type="ECO:0000313" key="2">
    <source>
        <dbReference type="Proteomes" id="UP000070414"/>
    </source>
</evidence>
<organism evidence="1 2">
    <name type="scientific">candidate division MSBL1 archaeon SCGC-AAA259I14</name>
    <dbReference type="NCBI Taxonomy" id="1698268"/>
    <lineage>
        <taxon>Archaea</taxon>
        <taxon>Methanobacteriati</taxon>
        <taxon>Methanobacteriota</taxon>
        <taxon>candidate division MSBL1</taxon>
    </lineage>
</organism>
<reference evidence="1 2" key="1">
    <citation type="journal article" date="2016" name="Sci. Rep.">
        <title>Metabolic traits of an uncultured archaeal lineage -MSBL1- from brine pools of the Red Sea.</title>
        <authorList>
            <person name="Mwirichia R."/>
            <person name="Alam I."/>
            <person name="Rashid M."/>
            <person name="Vinu M."/>
            <person name="Ba-Alawi W."/>
            <person name="Anthony Kamau A."/>
            <person name="Kamanda Ngugi D."/>
            <person name="Goker M."/>
            <person name="Klenk H.P."/>
            <person name="Bajic V."/>
            <person name="Stingl U."/>
        </authorList>
    </citation>
    <scope>NUCLEOTIDE SEQUENCE [LARGE SCALE GENOMIC DNA]</scope>
    <source>
        <strain evidence="1">SCGC-AAA259I14</strain>
    </source>
</reference>
<dbReference type="EMBL" id="LHXS01000051">
    <property type="protein sequence ID" value="KXA96646.1"/>
    <property type="molecule type" value="Genomic_DNA"/>
</dbReference>
<comment type="caution">
    <text evidence="1">The sequence shown here is derived from an EMBL/GenBank/DDBJ whole genome shotgun (WGS) entry which is preliminary data.</text>
</comment>
<sequence>MVKEAAGAVRNHIKEGETAVFRLVSHKLLGDAKAYVVVVNRYGVESMTLEEAENMIRERMNPLKQGVKRTTS</sequence>
<dbReference type="Proteomes" id="UP000070414">
    <property type="component" value="Unassembled WGS sequence"/>
</dbReference>
<gene>
    <name evidence="1" type="ORF">AKJ38_02915</name>
</gene>
<accession>A0A133URA9</accession>